<dbReference type="EMBL" id="PYEP01000003">
    <property type="protein sequence ID" value="PSN08287.1"/>
    <property type="molecule type" value="Genomic_DNA"/>
</dbReference>
<dbReference type="Proteomes" id="UP000240212">
    <property type="component" value="Unassembled WGS sequence"/>
</dbReference>
<protein>
    <submittedName>
        <fullName evidence="2">Uncharacterized protein</fullName>
    </submittedName>
</protein>
<feature type="region of interest" description="Disordered" evidence="1">
    <location>
        <begin position="1"/>
        <end position="38"/>
    </location>
</feature>
<name>A0A2P8VL60_9ENTR</name>
<evidence type="ECO:0000313" key="2">
    <source>
        <dbReference type="EMBL" id="PSN08287.1"/>
    </source>
</evidence>
<gene>
    <name evidence="2" type="ORF">C7G83_08940</name>
</gene>
<feature type="compositionally biased region" description="Basic and acidic residues" evidence="1">
    <location>
        <begin position="19"/>
        <end position="33"/>
    </location>
</feature>
<proteinExistence type="predicted"/>
<keyword evidence="3" id="KW-1185">Reference proteome</keyword>
<sequence>MGLKMSVQERLSSVRKVCHSRDTQEKSESEPKKGVPASWKLSAQQQAFIDLFAEPDHKKQ</sequence>
<reference evidence="2 3" key="1">
    <citation type="submission" date="2018-03" db="EMBL/GenBank/DDBJ databases">
        <title>Draft genome sequence of the first documented clinical Siccibacter turicensis isolate in Austria.</title>
        <authorList>
            <person name="Lepuschitz S."/>
            <person name="Pekard-Amenitsch S."/>
            <person name="Haunold R."/>
            <person name="Schill S."/>
            <person name="Mach R."/>
            <person name="Allerberger F."/>
            <person name="Ruppitsch W."/>
            <person name="Forsythe S.J."/>
        </authorList>
    </citation>
    <scope>NUCLEOTIDE SEQUENCE [LARGE SCALE GENOMIC DNA]</scope>
    <source>
        <strain evidence="2 3">6100069499-17</strain>
    </source>
</reference>
<dbReference type="AlphaFoldDB" id="A0A2P8VL60"/>
<evidence type="ECO:0000313" key="3">
    <source>
        <dbReference type="Proteomes" id="UP000240212"/>
    </source>
</evidence>
<organism evidence="2 3">
    <name type="scientific">Siccibacter turicensis</name>
    <dbReference type="NCBI Taxonomy" id="357233"/>
    <lineage>
        <taxon>Bacteria</taxon>
        <taxon>Pseudomonadati</taxon>
        <taxon>Pseudomonadota</taxon>
        <taxon>Gammaproteobacteria</taxon>
        <taxon>Enterobacterales</taxon>
        <taxon>Enterobacteriaceae</taxon>
        <taxon>Siccibacter</taxon>
    </lineage>
</organism>
<comment type="caution">
    <text evidence="2">The sequence shown here is derived from an EMBL/GenBank/DDBJ whole genome shotgun (WGS) entry which is preliminary data.</text>
</comment>
<evidence type="ECO:0000256" key="1">
    <source>
        <dbReference type="SAM" id="MobiDB-lite"/>
    </source>
</evidence>
<accession>A0A2P8VL60</accession>